<protein>
    <recommendedName>
        <fullName evidence="5">Segregation and condensation protein B</fullName>
    </recommendedName>
</protein>
<organism evidence="6 7">
    <name type="scientific">Heliorestis acidaminivorans</name>
    <dbReference type="NCBI Taxonomy" id="553427"/>
    <lineage>
        <taxon>Bacteria</taxon>
        <taxon>Bacillati</taxon>
        <taxon>Bacillota</taxon>
        <taxon>Clostridia</taxon>
        <taxon>Eubacteriales</taxon>
        <taxon>Heliobacteriaceae</taxon>
        <taxon>Heliorestis</taxon>
    </lineage>
</organism>
<keyword evidence="1 5" id="KW-0963">Cytoplasm</keyword>
<sequence length="186" mass="20924">MLEDKSSVLEALLFASSEPVPLDLLAKITELTTEEAEKQLRVLAHSYDQERRGWQLEEVAGGYRLATRPEYSTYVMRLIKPQGSQGLSKAALETLAIVAYHQPVTRAEIEQIRGVKVERSLATLLGKKLIQEKGRKEALGRPILYGTTEQFLLHFGLRTIEELPLLEEVFVQSDLAFTEVEQEADG</sequence>
<comment type="subcellular location">
    <subcellularLocation>
        <location evidence="5">Cytoplasm</location>
    </subcellularLocation>
    <text evidence="5">Associated with two foci at the outer edges of the nucleoid region in young cells, and at four foci within both cell halves in older cells.</text>
</comment>
<dbReference type="PIRSF" id="PIRSF019345">
    <property type="entry name" value="ScpB"/>
    <property type="match status" value="1"/>
</dbReference>
<dbReference type="PANTHER" id="PTHR34298">
    <property type="entry name" value="SEGREGATION AND CONDENSATION PROTEIN B"/>
    <property type="match status" value="1"/>
</dbReference>
<dbReference type="HAMAP" id="MF_01804">
    <property type="entry name" value="ScpB"/>
    <property type="match status" value="1"/>
</dbReference>
<dbReference type="SUPFAM" id="SSF46785">
    <property type="entry name" value="Winged helix' DNA-binding domain"/>
    <property type="match status" value="2"/>
</dbReference>
<dbReference type="NCBIfam" id="TIGR00281">
    <property type="entry name" value="SMC-Scp complex subunit ScpB"/>
    <property type="match status" value="1"/>
</dbReference>
<dbReference type="GO" id="GO:0051304">
    <property type="term" value="P:chromosome separation"/>
    <property type="evidence" value="ECO:0007669"/>
    <property type="project" value="InterPro"/>
</dbReference>
<dbReference type="EMBL" id="WBXO01000005">
    <property type="protein sequence ID" value="KAB2952743.1"/>
    <property type="molecule type" value="Genomic_DNA"/>
</dbReference>
<dbReference type="InterPro" id="IPR005234">
    <property type="entry name" value="ScpB_csome_segregation"/>
</dbReference>
<comment type="similarity">
    <text evidence="5">Belongs to the ScpB family.</text>
</comment>
<comment type="caution">
    <text evidence="6">The sequence shown here is derived from an EMBL/GenBank/DDBJ whole genome shotgun (WGS) entry which is preliminary data.</text>
</comment>
<evidence type="ECO:0000313" key="7">
    <source>
        <dbReference type="Proteomes" id="UP000468766"/>
    </source>
</evidence>
<comment type="subunit">
    <text evidence="5">Homodimer. Homodimerization may be required to stabilize the binding of ScpA to the Smc head domains. Component of a cohesin-like complex composed of ScpA, ScpB and the Smc homodimer, in which ScpA and ScpB bind to the head domain of Smc. The presence of the three proteins is required for the association of the complex with DNA.</text>
</comment>
<dbReference type="GO" id="GO:0005737">
    <property type="term" value="C:cytoplasm"/>
    <property type="evidence" value="ECO:0007669"/>
    <property type="project" value="UniProtKB-SubCell"/>
</dbReference>
<dbReference type="InterPro" id="IPR036388">
    <property type="entry name" value="WH-like_DNA-bd_sf"/>
</dbReference>
<dbReference type="PANTHER" id="PTHR34298:SF2">
    <property type="entry name" value="SEGREGATION AND CONDENSATION PROTEIN B"/>
    <property type="match status" value="1"/>
</dbReference>
<dbReference type="GO" id="GO:0051301">
    <property type="term" value="P:cell division"/>
    <property type="evidence" value="ECO:0007669"/>
    <property type="project" value="UniProtKB-KW"/>
</dbReference>
<evidence type="ECO:0000313" key="6">
    <source>
        <dbReference type="EMBL" id="KAB2952743.1"/>
    </source>
</evidence>
<keyword evidence="7" id="KW-1185">Reference proteome</keyword>
<evidence type="ECO:0000256" key="4">
    <source>
        <dbReference type="ARBA" id="ARBA00023306"/>
    </source>
</evidence>
<reference evidence="6 7" key="1">
    <citation type="submission" date="2019-10" db="EMBL/GenBank/DDBJ databases">
        <title>Whole-genome sequence of the extremophile Heliorestis acidaminivorans DSM 24790.</title>
        <authorList>
            <person name="Kyndt J.A."/>
            <person name="Meyer T.E."/>
        </authorList>
    </citation>
    <scope>NUCLEOTIDE SEQUENCE [LARGE SCALE GENOMIC DNA]</scope>
    <source>
        <strain evidence="6 7">DSM 24790</strain>
    </source>
</reference>
<dbReference type="InterPro" id="IPR036390">
    <property type="entry name" value="WH_DNA-bd_sf"/>
</dbReference>
<gene>
    <name evidence="5 6" type="primary">scpB</name>
    <name evidence="6" type="ORF">F9B85_08130</name>
</gene>
<comment type="function">
    <text evidence="5">Participates in chromosomal partition during cell division. May act via the formation of a condensin-like complex containing Smc and ScpA that pull DNA away from mid-cell into both cell halves.</text>
</comment>
<name>A0A6I0F2P1_9FIRM</name>
<dbReference type="Proteomes" id="UP000468766">
    <property type="component" value="Unassembled WGS sequence"/>
</dbReference>
<proteinExistence type="inferred from homology"/>
<keyword evidence="4 5" id="KW-0131">Cell cycle</keyword>
<dbReference type="Gene3D" id="1.10.10.10">
    <property type="entry name" value="Winged helix-like DNA-binding domain superfamily/Winged helix DNA-binding domain"/>
    <property type="match status" value="2"/>
</dbReference>
<evidence type="ECO:0000256" key="3">
    <source>
        <dbReference type="ARBA" id="ARBA00022829"/>
    </source>
</evidence>
<evidence type="ECO:0000256" key="5">
    <source>
        <dbReference type="HAMAP-Rule" id="MF_01804"/>
    </source>
</evidence>
<accession>A0A6I0F2P1</accession>
<dbReference type="GO" id="GO:0006260">
    <property type="term" value="P:DNA replication"/>
    <property type="evidence" value="ECO:0007669"/>
    <property type="project" value="UniProtKB-UniRule"/>
</dbReference>
<dbReference type="Pfam" id="PF04079">
    <property type="entry name" value="SMC_ScpB"/>
    <property type="match status" value="1"/>
</dbReference>
<evidence type="ECO:0000256" key="2">
    <source>
        <dbReference type="ARBA" id="ARBA00022618"/>
    </source>
</evidence>
<keyword evidence="3 5" id="KW-0159">Chromosome partition</keyword>
<dbReference type="OrthoDB" id="9806226at2"/>
<keyword evidence="2 5" id="KW-0132">Cell division</keyword>
<evidence type="ECO:0000256" key="1">
    <source>
        <dbReference type="ARBA" id="ARBA00022490"/>
    </source>
</evidence>
<dbReference type="AlphaFoldDB" id="A0A6I0F2P1"/>